<dbReference type="PaxDb" id="3218-PP1S71_41V6.1"/>
<gene>
    <name evidence="2" type="ORF">PHYPA_027222</name>
</gene>
<dbReference type="Proteomes" id="UP000006727">
    <property type="component" value="Chromosome 22"/>
</dbReference>
<keyword evidence="4" id="KW-1185">Reference proteome</keyword>
<organism evidence="2">
    <name type="scientific">Physcomitrium patens</name>
    <name type="common">Spreading-leaved earth moss</name>
    <name type="synonym">Physcomitrella patens</name>
    <dbReference type="NCBI Taxonomy" id="3218"/>
    <lineage>
        <taxon>Eukaryota</taxon>
        <taxon>Viridiplantae</taxon>
        <taxon>Streptophyta</taxon>
        <taxon>Embryophyta</taxon>
        <taxon>Bryophyta</taxon>
        <taxon>Bryophytina</taxon>
        <taxon>Bryopsida</taxon>
        <taxon>Funariidae</taxon>
        <taxon>Funariales</taxon>
        <taxon>Funariaceae</taxon>
        <taxon>Physcomitrium</taxon>
    </lineage>
</organism>
<sequence>MKHHHQLVWFPRTRFHTEQGPQVDTSDGIHGLGTVSAPLQTSKGGFPKQDPAHIKNPFSRTQNKSLHLEETRLVRQSR</sequence>
<dbReference type="EMBL" id="ABEU02000022">
    <property type="protein sequence ID" value="PNR30906.1"/>
    <property type="molecule type" value="Genomic_DNA"/>
</dbReference>
<evidence type="ECO:0000313" key="4">
    <source>
        <dbReference type="Proteomes" id="UP000006727"/>
    </source>
</evidence>
<dbReference type="AlphaFoldDB" id="A0A2K1INQ0"/>
<evidence type="ECO:0000313" key="3">
    <source>
        <dbReference type="EnsemblPlants" id="Pp3c22_16480V3.1"/>
    </source>
</evidence>
<dbReference type="InParanoid" id="A0A2K1INQ0"/>
<dbReference type="EnsemblPlants" id="Pp3c22_16480V3.1">
    <property type="protein sequence ID" value="Pp3c22_16480V3.1"/>
    <property type="gene ID" value="Pp3c22_16480"/>
</dbReference>
<dbReference type="Gramene" id="Pp3c22_16480V3.1">
    <property type="protein sequence ID" value="Pp3c22_16480V3.1"/>
    <property type="gene ID" value="Pp3c22_16480"/>
</dbReference>
<feature type="compositionally biased region" description="Basic and acidic residues" evidence="1">
    <location>
        <begin position="66"/>
        <end position="78"/>
    </location>
</feature>
<evidence type="ECO:0000313" key="2">
    <source>
        <dbReference type="EMBL" id="PNR30906.1"/>
    </source>
</evidence>
<reference evidence="3" key="3">
    <citation type="submission" date="2020-12" db="UniProtKB">
        <authorList>
            <consortium name="EnsemblPlants"/>
        </authorList>
    </citation>
    <scope>IDENTIFICATION</scope>
</reference>
<accession>A0A2K1INQ0</accession>
<name>A0A2K1INQ0_PHYPA</name>
<reference evidence="2 4" key="1">
    <citation type="journal article" date="2008" name="Science">
        <title>The Physcomitrella genome reveals evolutionary insights into the conquest of land by plants.</title>
        <authorList>
            <person name="Rensing S."/>
            <person name="Lang D."/>
            <person name="Zimmer A."/>
            <person name="Terry A."/>
            <person name="Salamov A."/>
            <person name="Shapiro H."/>
            <person name="Nishiyama T."/>
            <person name="Perroud P.-F."/>
            <person name="Lindquist E."/>
            <person name="Kamisugi Y."/>
            <person name="Tanahashi T."/>
            <person name="Sakakibara K."/>
            <person name="Fujita T."/>
            <person name="Oishi K."/>
            <person name="Shin-I T."/>
            <person name="Kuroki Y."/>
            <person name="Toyoda A."/>
            <person name="Suzuki Y."/>
            <person name="Hashimoto A."/>
            <person name="Yamaguchi K."/>
            <person name="Sugano A."/>
            <person name="Kohara Y."/>
            <person name="Fujiyama A."/>
            <person name="Anterola A."/>
            <person name="Aoki S."/>
            <person name="Ashton N."/>
            <person name="Barbazuk W.B."/>
            <person name="Barker E."/>
            <person name="Bennetzen J."/>
            <person name="Bezanilla M."/>
            <person name="Blankenship R."/>
            <person name="Cho S.H."/>
            <person name="Dutcher S."/>
            <person name="Estelle M."/>
            <person name="Fawcett J.A."/>
            <person name="Gundlach H."/>
            <person name="Hanada K."/>
            <person name="Heyl A."/>
            <person name="Hicks K.A."/>
            <person name="Hugh J."/>
            <person name="Lohr M."/>
            <person name="Mayer K."/>
            <person name="Melkozernov A."/>
            <person name="Murata T."/>
            <person name="Nelson D."/>
            <person name="Pils B."/>
            <person name="Prigge M."/>
            <person name="Reiss B."/>
            <person name="Renner T."/>
            <person name="Rombauts S."/>
            <person name="Rushton P."/>
            <person name="Sanderfoot A."/>
            <person name="Schween G."/>
            <person name="Shiu S.-H."/>
            <person name="Stueber K."/>
            <person name="Theodoulou F.L."/>
            <person name="Tu H."/>
            <person name="Van de Peer Y."/>
            <person name="Verrier P.J."/>
            <person name="Waters E."/>
            <person name="Wood A."/>
            <person name="Yang L."/>
            <person name="Cove D."/>
            <person name="Cuming A."/>
            <person name="Hasebe M."/>
            <person name="Lucas S."/>
            <person name="Mishler D.B."/>
            <person name="Reski R."/>
            <person name="Grigoriev I."/>
            <person name="Quatrano R.S."/>
            <person name="Boore J.L."/>
        </authorList>
    </citation>
    <scope>NUCLEOTIDE SEQUENCE [LARGE SCALE GENOMIC DNA]</scope>
    <source>
        <strain evidence="3 4">cv. Gransden 2004</strain>
    </source>
</reference>
<proteinExistence type="predicted"/>
<protein>
    <submittedName>
        <fullName evidence="2 3">Uncharacterized protein</fullName>
    </submittedName>
</protein>
<evidence type="ECO:0000256" key="1">
    <source>
        <dbReference type="SAM" id="MobiDB-lite"/>
    </source>
</evidence>
<feature type="region of interest" description="Disordered" evidence="1">
    <location>
        <begin position="18"/>
        <end position="78"/>
    </location>
</feature>
<reference evidence="2 4" key="2">
    <citation type="journal article" date="2018" name="Plant J.">
        <title>The Physcomitrella patens chromosome-scale assembly reveals moss genome structure and evolution.</title>
        <authorList>
            <person name="Lang D."/>
            <person name="Ullrich K.K."/>
            <person name="Murat F."/>
            <person name="Fuchs J."/>
            <person name="Jenkins J."/>
            <person name="Haas F.B."/>
            <person name="Piednoel M."/>
            <person name="Gundlach H."/>
            <person name="Van Bel M."/>
            <person name="Meyberg R."/>
            <person name="Vives C."/>
            <person name="Morata J."/>
            <person name="Symeonidi A."/>
            <person name="Hiss M."/>
            <person name="Muchero W."/>
            <person name="Kamisugi Y."/>
            <person name="Saleh O."/>
            <person name="Blanc G."/>
            <person name="Decker E.L."/>
            <person name="van Gessel N."/>
            <person name="Grimwood J."/>
            <person name="Hayes R.D."/>
            <person name="Graham S.W."/>
            <person name="Gunter L.E."/>
            <person name="McDaniel S.F."/>
            <person name="Hoernstein S.N.W."/>
            <person name="Larsson A."/>
            <person name="Li F.W."/>
            <person name="Perroud P.F."/>
            <person name="Phillips J."/>
            <person name="Ranjan P."/>
            <person name="Rokshar D.S."/>
            <person name="Rothfels C.J."/>
            <person name="Schneider L."/>
            <person name="Shu S."/>
            <person name="Stevenson D.W."/>
            <person name="Thummler F."/>
            <person name="Tillich M."/>
            <person name="Villarreal Aguilar J.C."/>
            <person name="Widiez T."/>
            <person name="Wong G.K."/>
            <person name="Wymore A."/>
            <person name="Zhang Y."/>
            <person name="Zimmer A.D."/>
            <person name="Quatrano R.S."/>
            <person name="Mayer K.F.X."/>
            <person name="Goodstein D."/>
            <person name="Casacuberta J.M."/>
            <person name="Vandepoele K."/>
            <person name="Reski R."/>
            <person name="Cuming A.C."/>
            <person name="Tuskan G.A."/>
            <person name="Maumus F."/>
            <person name="Salse J."/>
            <person name="Schmutz J."/>
            <person name="Rensing S.A."/>
        </authorList>
    </citation>
    <scope>NUCLEOTIDE SEQUENCE [LARGE SCALE GENOMIC DNA]</scope>
    <source>
        <strain evidence="3 4">cv. Gransden 2004</strain>
    </source>
</reference>